<dbReference type="OrthoDB" id="5566198at2759"/>
<dbReference type="PROSITE" id="PS50082">
    <property type="entry name" value="WD_REPEATS_2"/>
    <property type="match status" value="2"/>
</dbReference>
<keyword evidence="6" id="KW-0509">mRNA transport</keyword>
<evidence type="ECO:0000256" key="7">
    <source>
        <dbReference type="ARBA" id="ARBA00022927"/>
    </source>
</evidence>
<gene>
    <name evidence="13" type="ORF">BDU57DRAFT_559431</name>
</gene>
<dbReference type="Pfam" id="PF00400">
    <property type="entry name" value="WD40"/>
    <property type="match status" value="2"/>
</dbReference>
<evidence type="ECO:0000256" key="3">
    <source>
        <dbReference type="ARBA" id="ARBA00022448"/>
    </source>
</evidence>
<dbReference type="EMBL" id="ML979139">
    <property type="protein sequence ID" value="KAF1913349.1"/>
    <property type="molecule type" value="Genomic_DNA"/>
</dbReference>
<organism evidence="13 14">
    <name type="scientific">Ampelomyces quisqualis</name>
    <name type="common">Powdery mildew agent</name>
    <dbReference type="NCBI Taxonomy" id="50730"/>
    <lineage>
        <taxon>Eukaryota</taxon>
        <taxon>Fungi</taxon>
        <taxon>Dikarya</taxon>
        <taxon>Ascomycota</taxon>
        <taxon>Pezizomycotina</taxon>
        <taxon>Dothideomycetes</taxon>
        <taxon>Pleosporomycetidae</taxon>
        <taxon>Pleosporales</taxon>
        <taxon>Pleosporineae</taxon>
        <taxon>Phaeosphaeriaceae</taxon>
        <taxon>Ampelomyces</taxon>
    </lineage>
</organism>
<dbReference type="Gene3D" id="2.130.10.10">
    <property type="entry name" value="YVTN repeat-like/Quinoprotein amine dehydrogenase"/>
    <property type="match status" value="1"/>
</dbReference>
<feature type="compositionally biased region" description="Polar residues" evidence="12">
    <location>
        <begin position="42"/>
        <end position="57"/>
    </location>
</feature>
<evidence type="ECO:0000256" key="6">
    <source>
        <dbReference type="ARBA" id="ARBA00022816"/>
    </source>
</evidence>
<feature type="repeat" description="WD" evidence="11">
    <location>
        <begin position="464"/>
        <end position="496"/>
    </location>
</feature>
<dbReference type="InterPro" id="IPR037363">
    <property type="entry name" value="Sec13/Seh1_fam"/>
</dbReference>
<dbReference type="PANTHER" id="PTHR11024:SF3">
    <property type="entry name" value="NUCLEOPORIN SEH1"/>
    <property type="match status" value="1"/>
</dbReference>
<evidence type="ECO:0000256" key="8">
    <source>
        <dbReference type="ARBA" id="ARBA00023010"/>
    </source>
</evidence>
<dbReference type="Proteomes" id="UP000800096">
    <property type="component" value="Unassembled WGS sequence"/>
</dbReference>
<comment type="subcellular location">
    <subcellularLocation>
        <location evidence="1">Nucleus</location>
        <location evidence="1">Nuclear pore complex</location>
    </subcellularLocation>
</comment>
<dbReference type="GO" id="GO:0051028">
    <property type="term" value="P:mRNA transport"/>
    <property type="evidence" value="ECO:0007669"/>
    <property type="project" value="UniProtKB-KW"/>
</dbReference>
<evidence type="ECO:0000256" key="12">
    <source>
        <dbReference type="SAM" id="MobiDB-lite"/>
    </source>
</evidence>
<dbReference type="GO" id="GO:0005198">
    <property type="term" value="F:structural molecule activity"/>
    <property type="evidence" value="ECO:0007669"/>
    <property type="project" value="InterPro"/>
</dbReference>
<dbReference type="AlphaFoldDB" id="A0A6A5QDB4"/>
<evidence type="ECO:0000256" key="11">
    <source>
        <dbReference type="PROSITE-ProRule" id="PRU00221"/>
    </source>
</evidence>
<sequence>MDLNQAGQHQHSQLDATDAIKANLDAVTRRLVRPAFLSSLTPSRLPSQAASDSSLSPTRDEARLHSPLSHHRHSHLNLAVTIVEDALEHADLVSPLIQEPCADGGLSTVDQRVAEQLEAHFVHARHAYANMAAERTFQTFSHGHQDLVLAVDFNYFGNRMATASSDHRLKVWDRKDDSWTLVESWRAHDAEIVDVKWNGPFMGEVVGSIGEDGRCKLWQEDVTEVPMSGNRFKLIYNLSSQTHAPFMSLDFKNIMQETWLALITRDGYLTVYEPLDQSSLNEWTILAEHWVSEDNPPQRQEEVGFKVVFHKEKLPCWTAIMAGLDRKSLSLAVAAMKDVYIYRTDKAKRFFHVAKLEGARQIIRDLAWANGSMRGHDILATASKDGAIRIYELSTPASSNASTGGTSSTSTVVDPISPRPGPRKNAPSGIGAGLAGASKAPVTSRENDQYPGRIRQIAKLTDELTNHHGAVWRVAFSHMGDLLVSTGDDASIRTWKKAVNGRWTEYAEIDPAGGT</sequence>
<dbReference type="GO" id="GO:0035859">
    <property type="term" value="C:Seh1-associated complex"/>
    <property type="evidence" value="ECO:0007669"/>
    <property type="project" value="TreeGrafter"/>
</dbReference>
<dbReference type="GO" id="GO:1904263">
    <property type="term" value="P:positive regulation of TORC1 signaling"/>
    <property type="evidence" value="ECO:0007669"/>
    <property type="project" value="TreeGrafter"/>
</dbReference>
<keyword evidence="3" id="KW-0813">Transport</keyword>
<feature type="compositionally biased region" description="Low complexity" evidence="12">
    <location>
        <begin position="397"/>
        <end position="411"/>
    </location>
</feature>
<dbReference type="InterPro" id="IPR036322">
    <property type="entry name" value="WD40_repeat_dom_sf"/>
</dbReference>
<keyword evidence="8" id="KW-0811">Translocation</keyword>
<keyword evidence="4 11" id="KW-0853">WD repeat</keyword>
<keyword evidence="9" id="KW-0906">Nuclear pore complex</keyword>
<dbReference type="SMART" id="SM00320">
    <property type="entry name" value="WD40"/>
    <property type="match status" value="4"/>
</dbReference>
<feature type="region of interest" description="Disordered" evidence="12">
    <location>
        <begin position="397"/>
        <end position="450"/>
    </location>
</feature>
<reference evidence="13" key="1">
    <citation type="journal article" date="2020" name="Stud. Mycol.">
        <title>101 Dothideomycetes genomes: a test case for predicting lifestyles and emergence of pathogens.</title>
        <authorList>
            <person name="Haridas S."/>
            <person name="Albert R."/>
            <person name="Binder M."/>
            <person name="Bloem J."/>
            <person name="Labutti K."/>
            <person name="Salamov A."/>
            <person name="Andreopoulos B."/>
            <person name="Baker S."/>
            <person name="Barry K."/>
            <person name="Bills G."/>
            <person name="Bluhm B."/>
            <person name="Cannon C."/>
            <person name="Castanera R."/>
            <person name="Culley D."/>
            <person name="Daum C."/>
            <person name="Ezra D."/>
            <person name="Gonzalez J."/>
            <person name="Henrissat B."/>
            <person name="Kuo A."/>
            <person name="Liang C."/>
            <person name="Lipzen A."/>
            <person name="Lutzoni F."/>
            <person name="Magnuson J."/>
            <person name="Mondo S."/>
            <person name="Nolan M."/>
            <person name="Ohm R."/>
            <person name="Pangilinan J."/>
            <person name="Park H.-J."/>
            <person name="Ramirez L."/>
            <person name="Alfaro M."/>
            <person name="Sun H."/>
            <person name="Tritt A."/>
            <person name="Yoshinaga Y."/>
            <person name="Zwiers L.-H."/>
            <person name="Turgeon B."/>
            <person name="Goodwin S."/>
            <person name="Spatafora J."/>
            <person name="Crous P."/>
            <person name="Grigoriev I."/>
        </authorList>
    </citation>
    <scope>NUCLEOTIDE SEQUENCE</scope>
    <source>
        <strain evidence="13">HMLAC05119</strain>
    </source>
</reference>
<dbReference type="InterPro" id="IPR001680">
    <property type="entry name" value="WD40_rpt"/>
</dbReference>
<evidence type="ECO:0000313" key="13">
    <source>
        <dbReference type="EMBL" id="KAF1913349.1"/>
    </source>
</evidence>
<dbReference type="PROSITE" id="PS50294">
    <property type="entry name" value="WD_REPEATS_REGION"/>
    <property type="match status" value="2"/>
</dbReference>
<keyword evidence="5" id="KW-0677">Repeat</keyword>
<comment type="similarity">
    <text evidence="2">Belongs to the WD repeat SEC13 family.</text>
</comment>
<dbReference type="InterPro" id="IPR015943">
    <property type="entry name" value="WD40/YVTN_repeat-like_dom_sf"/>
</dbReference>
<evidence type="ECO:0000313" key="14">
    <source>
        <dbReference type="Proteomes" id="UP000800096"/>
    </source>
</evidence>
<dbReference type="GO" id="GO:0015031">
    <property type="term" value="P:protein transport"/>
    <property type="evidence" value="ECO:0007669"/>
    <property type="project" value="UniProtKB-KW"/>
</dbReference>
<dbReference type="PANTHER" id="PTHR11024">
    <property type="entry name" value="NUCLEAR PORE COMPLEX PROTEIN SEC13 / SEH1 FAMILY MEMBER"/>
    <property type="match status" value="1"/>
</dbReference>
<dbReference type="SUPFAM" id="SSF50978">
    <property type="entry name" value="WD40 repeat-like"/>
    <property type="match status" value="1"/>
</dbReference>
<evidence type="ECO:0000256" key="9">
    <source>
        <dbReference type="ARBA" id="ARBA00023132"/>
    </source>
</evidence>
<keyword evidence="10" id="KW-0539">Nucleus</keyword>
<evidence type="ECO:0000256" key="2">
    <source>
        <dbReference type="ARBA" id="ARBA00010102"/>
    </source>
</evidence>
<feature type="region of interest" description="Disordered" evidence="12">
    <location>
        <begin position="42"/>
        <end position="70"/>
    </location>
</feature>
<keyword evidence="14" id="KW-1185">Reference proteome</keyword>
<name>A0A6A5QDB4_AMPQU</name>
<dbReference type="GO" id="GO:0034198">
    <property type="term" value="P:cellular response to amino acid starvation"/>
    <property type="evidence" value="ECO:0007669"/>
    <property type="project" value="TreeGrafter"/>
</dbReference>
<dbReference type="GO" id="GO:0031080">
    <property type="term" value="C:nuclear pore outer ring"/>
    <property type="evidence" value="ECO:0007669"/>
    <property type="project" value="TreeGrafter"/>
</dbReference>
<protein>
    <submittedName>
        <fullName evidence="13">WD40-repeat-containing domain protein</fullName>
    </submittedName>
</protein>
<evidence type="ECO:0000256" key="1">
    <source>
        <dbReference type="ARBA" id="ARBA00004567"/>
    </source>
</evidence>
<evidence type="ECO:0000256" key="10">
    <source>
        <dbReference type="ARBA" id="ARBA00023242"/>
    </source>
</evidence>
<keyword evidence="7" id="KW-0653">Protein transport</keyword>
<evidence type="ECO:0000256" key="5">
    <source>
        <dbReference type="ARBA" id="ARBA00022737"/>
    </source>
</evidence>
<accession>A0A6A5QDB4</accession>
<feature type="repeat" description="WD" evidence="11">
    <location>
        <begin position="141"/>
        <end position="173"/>
    </location>
</feature>
<evidence type="ECO:0000256" key="4">
    <source>
        <dbReference type="ARBA" id="ARBA00022574"/>
    </source>
</evidence>
<proteinExistence type="inferred from homology"/>